<dbReference type="SMART" id="SM00355">
    <property type="entry name" value="ZnF_C2H2"/>
    <property type="match status" value="26"/>
</dbReference>
<feature type="domain" description="C2H2-type" evidence="8">
    <location>
        <begin position="103"/>
        <end position="130"/>
    </location>
</feature>
<evidence type="ECO:0000256" key="6">
    <source>
        <dbReference type="ARBA" id="ARBA00023242"/>
    </source>
</evidence>
<evidence type="ECO:0000313" key="9">
    <source>
        <dbReference type="EMBL" id="CRK99782.1"/>
    </source>
</evidence>
<evidence type="ECO:0000256" key="7">
    <source>
        <dbReference type="PROSITE-ProRule" id="PRU00042"/>
    </source>
</evidence>
<keyword evidence="4 7" id="KW-0863">Zinc-finger</keyword>
<dbReference type="Proteomes" id="UP000183832">
    <property type="component" value="Unassembled WGS sequence"/>
</dbReference>
<comment type="subcellular location">
    <subcellularLocation>
        <location evidence="1">Nucleus</location>
    </subcellularLocation>
</comment>
<dbReference type="Gene3D" id="3.30.160.60">
    <property type="entry name" value="Classic Zinc Finger"/>
    <property type="match status" value="15"/>
</dbReference>
<feature type="domain" description="C2H2-type" evidence="8">
    <location>
        <begin position="74"/>
        <end position="101"/>
    </location>
</feature>
<feature type="domain" description="C2H2-type" evidence="8">
    <location>
        <begin position="157"/>
        <end position="185"/>
    </location>
</feature>
<dbReference type="PROSITE" id="PS50157">
    <property type="entry name" value="ZINC_FINGER_C2H2_2"/>
    <property type="match status" value="18"/>
</dbReference>
<sequence length="1025" mass="121800">MIQNIYTEQDEIVSHGLMIVCEVCGKAISRLDYDRHMKTHKEKRVEVCNICFKAFTNLSNYKYHLAHHSNERPWLCNECPKNYKTKIDLLQHQRVHDKARDPFHCETCGQYFRTRSNFNTHLRTHSVRGPQKCTICDKTFVNLRSHIQMVHQKIRQHICSICSKAFGKKSGLDRHIITVHEKMKCWACDLCEKSFGEKAQLLRHRKIHFKPSCQEPDPTQVTEDREIFFKDKTRMQCGFCKKIVNSRSALKRHKMLVHEKKKNLLCDFCPKLFGEKSNLMRHIMKSHRKESEFDNYSDEFFCVKEEIKGERIEEFSCSTCSHVYSTKWKLEAHESQCLILQEEKLNDVEDASEMHDFDTEQVFLMADEENEAVEVKSEPNFVDENYENVTTHIVVHAETFEQEPLDMKIKEEMIVDEDEIIEEYLDPYEIQPEAENGKDDEIEIFNEYISEDNEENFIHQNAVDDGISEPEVTFLKRYKCKLCPSTFKEKRYFQSHFETVHGKKRNLKCGIDGCNEMFIYRAQRLRHHRLKHPEIYEESDNDESFQCQICDLLFEDSKDLNDHLKKDHELNDDDENSRTCDICVPIKSFNNGEDLINHVHSFHSDKRTYNCEQISESFPLERHINDVHNNLCEFSDNDGTINHDEKNKKSNKSERTCKVCMKVFKKVKYLELHFSSVHTSEPQYSCPICNRSFSFRRSMQRHIQAIHEDRRDFKCTSDGCQKAFRCRYDLNEHFNNIHAEVKKKQPVESVTCDVCDKICSSRKVLYSHKKMVHEAKHWGQVHRFGEIKTRTCHLCGADFQLFNDFKLHIESHVGYFICITCGLCFPDESSLFIHIESHRKIEEELRLFVCDVCSYRISTKAQLLIHMRKHFSCDHYMCDICGKFYKFITPFLHHKKCHDNRFDFPCRYCEKKFRVSRDRMLHERTHTGERPYKCEQCFKSFSANYFNHLKTHESKAFICKTCGLQVTSETKLRQHIDNEHPEERPFRCCHCRKSFKASHTLETHRQKCEVSLGVHDNKRFLIPKF</sequence>
<reference evidence="9 10" key="1">
    <citation type="submission" date="2015-04" db="EMBL/GenBank/DDBJ databases">
        <authorList>
            <person name="Syromyatnikov M.Y."/>
            <person name="Popov V.N."/>
        </authorList>
    </citation>
    <scope>NUCLEOTIDE SEQUENCE [LARGE SCALE GENOMIC DNA]</scope>
</reference>
<accession>A0A1J1IL24</accession>
<evidence type="ECO:0000256" key="1">
    <source>
        <dbReference type="ARBA" id="ARBA00004123"/>
    </source>
</evidence>
<proteinExistence type="predicted"/>
<protein>
    <submittedName>
        <fullName evidence="9">CLUMA_CG013090, isoform A</fullName>
    </submittedName>
</protein>
<dbReference type="InterPro" id="IPR036236">
    <property type="entry name" value="Znf_C2H2_sf"/>
</dbReference>
<feature type="domain" description="C2H2-type" evidence="8">
    <location>
        <begin position="655"/>
        <end position="683"/>
    </location>
</feature>
<evidence type="ECO:0000256" key="5">
    <source>
        <dbReference type="ARBA" id="ARBA00022833"/>
    </source>
</evidence>
<dbReference type="STRING" id="568069.A0A1J1IL24"/>
<dbReference type="PANTHER" id="PTHR24376">
    <property type="entry name" value="ZINC FINGER PROTEIN"/>
    <property type="match status" value="1"/>
</dbReference>
<feature type="domain" description="C2H2-type" evidence="8">
    <location>
        <begin position="478"/>
        <end position="506"/>
    </location>
</feature>
<dbReference type="GO" id="GO:0005634">
    <property type="term" value="C:nucleus"/>
    <property type="evidence" value="ECO:0007669"/>
    <property type="project" value="UniProtKB-SubCell"/>
</dbReference>
<dbReference type="FunFam" id="3.30.160.60:FF:000446">
    <property type="entry name" value="Zinc finger protein"/>
    <property type="match status" value="1"/>
</dbReference>
<feature type="domain" description="C2H2-type" evidence="8">
    <location>
        <begin position="876"/>
        <end position="903"/>
    </location>
</feature>
<keyword evidence="6" id="KW-0539">Nucleus</keyword>
<feature type="domain" description="C2H2-type" evidence="8">
    <location>
        <begin position="264"/>
        <end position="292"/>
    </location>
</feature>
<feature type="domain" description="C2H2-type" evidence="8">
    <location>
        <begin position="235"/>
        <end position="263"/>
    </location>
</feature>
<dbReference type="InterPro" id="IPR013087">
    <property type="entry name" value="Znf_C2H2_type"/>
</dbReference>
<dbReference type="PANTHER" id="PTHR24376:SF235">
    <property type="entry name" value="C2H2-TYPE DOMAIN-CONTAINING PROTEIN"/>
    <property type="match status" value="1"/>
</dbReference>
<evidence type="ECO:0000259" key="8">
    <source>
        <dbReference type="PROSITE" id="PS50157"/>
    </source>
</evidence>
<evidence type="ECO:0000313" key="10">
    <source>
        <dbReference type="Proteomes" id="UP000183832"/>
    </source>
</evidence>
<feature type="domain" description="C2H2-type" evidence="8">
    <location>
        <begin position="713"/>
        <end position="743"/>
    </location>
</feature>
<keyword evidence="3" id="KW-0677">Repeat</keyword>
<dbReference type="GO" id="GO:0000978">
    <property type="term" value="F:RNA polymerase II cis-regulatory region sequence-specific DNA binding"/>
    <property type="evidence" value="ECO:0007669"/>
    <property type="project" value="TreeGrafter"/>
</dbReference>
<dbReference type="OrthoDB" id="7752550at2759"/>
<dbReference type="AlphaFoldDB" id="A0A1J1IL24"/>
<dbReference type="EMBL" id="CVRI01000053">
    <property type="protein sequence ID" value="CRK99782.1"/>
    <property type="molecule type" value="Genomic_DNA"/>
</dbReference>
<dbReference type="GO" id="GO:0008270">
    <property type="term" value="F:zinc ion binding"/>
    <property type="evidence" value="ECO:0007669"/>
    <property type="project" value="UniProtKB-KW"/>
</dbReference>
<feature type="domain" description="C2H2-type" evidence="8">
    <location>
        <begin position="986"/>
        <end position="1020"/>
    </location>
</feature>
<organism evidence="9 10">
    <name type="scientific">Clunio marinus</name>
    <dbReference type="NCBI Taxonomy" id="568069"/>
    <lineage>
        <taxon>Eukaryota</taxon>
        <taxon>Metazoa</taxon>
        <taxon>Ecdysozoa</taxon>
        <taxon>Arthropoda</taxon>
        <taxon>Hexapoda</taxon>
        <taxon>Insecta</taxon>
        <taxon>Pterygota</taxon>
        <taxon>Neoptera</taxon>
        <taxon>Endopterygota</taxon>
        <taxon>Diptera</taxon>
        <taxon>Nematocera</taxon>
        <taxon>Chironomoidea</taxon>
        <taxon>Chironomidae</taxon>
        <taxon>Clunio</taxon>
    </lineage>
</organism>
<evidence type="ECO:0000256" key="2">
    <source>
        <dbReference type="ARBA" id="ARBA00022723"/>
    </source>
</evidence>
<feature type="domain" description="C2H2-type" evidence="8">
    <location>
        <begin position="545"/>
        <end position="573"/>
    </location>
</feature>
<feature type="domain" description="C2H2-type" evidence="8">
    <location>
        <begin position="684"/>
        <end position="712"/>
    </location>
</feature>
<evidence type="ECO:0000256" key="4">
    <source>
        <dbReference type="ARBA" id="ARBA00022771"/>
    </source>
</evidence>
<keyword evidence="5" id="KW-0862">Zinc</keyword>
<dbReference type="Pfam" id="PF00096">
    <property type="entry name" value="zf-C2H2"/>
    <property type="match status" value="5"/>
</dbReference>
<dbReference type="PROSITE" id="PS00028">
    <property type="entry name" value="ZINC_FINGER_C2H2_1"/>
    <property type="match status" value="19"/>
</dbReference>
<dbReference type="GO" id="GO:0001228">
    <property type="term" value="F:DNA-binding transcription activator activity, RNA polymerase II-specific"/>
    <property type="evidence" value="ECO:0007669"/>
    <property type="project" value="TreeGrafter"/>
</dbReference>
<feature type="domain" description="C2H2-type" evidence="8">
    <location>
        <begin position="46"/>
        <end position="73"/>
    </location>
</feature>
<feature type="domain" description="C2H2-type" evidence="8">
    <location>
        <begin position="186"/>
        <end position="208"/>
    </location>
</feature>
<feature type="domain" description="C2H2-type" evidence="8">
    <location>
        <begin position="904"/>
        <end position="931"/>
    </location>
</feature>
<feature type="domain" description="C2H2-type" evidence="8">
    <location>
        <begin position="848"/>
        <end position="870"/>
    </location>
</feature>
<dbReference type="SUPFAM" id="SSF57667">
    <property type="entry name" value="beta-beta-alpha zinc fingers"/>
    <property type="match status" value="9"/>
</dbReference>
<keyword evidence="10" id="KW-1185">Reference proteome</keyword>
<keyword evidence="2" id="KW-0479">Metal-binding</keyword>
<feature type="domain" description="C2H2-type" evidence="8">
    <location>
        <begin position="816"/>
        <end position="843"/>
    </location>
</feature>
<name>A0A1J1IL24_9DIPT</name>
<evidence type="ECO:0000256" key="3">
    <source>
        <dbReference type="ARBA" id="ARBA00022737"/>
    </source>
</evidence>
<gene>
    <name evidence="9" type="ORF">CLUMA_CG013090</name>
</gene>
<feature type="domain" description="C2H2-type" evidence="8">
    <location>
        <begin position="957"/>
        <end position="985"/>
    </location>
</feature>